<gene>
    <name evidence="2" type="ORF">G5A70_07925</name>
</gene>
<reference evidence="2 3" key="1">
    <citation type="journal article" date="2020" name="Cell Host Microbe">
        <title>Functional and Genomic Variation between Human-Derived Isolates of Lachnospiraceae Reveals Inter- and Intra-Species Diversity.</title>
        <authorList>
            <person name="Sorbara M.T."/>
            <person name="Littmann E.R."/>
            <person name="Fontana E."/>
            <person name="Moody T.U."/>
            <person name="Kohout C.E."/>
            <person name="Gjonbalaj M."/>
            <person name="Eaton V."/>
            <person name="Seok R."/>
            <person name="Leiner I.M."/>
            <person name="Pamer E.G."/>
        </authorList>
    </citation>
    <scope>NUCLEOTIDE SEQUENCE [LARGE SCALE GENOMIC DNA]</scope>
    <source>
        <strain evidence="2 3">MSK.15.26</strain>
    </source>
</reference>
<sequence length="322" mass="35933">MKRAFSFLPFILFFCLLLFFPRQSLLGAKTGLMLWFFTLLPSMLPFLILSSLFVHLEVLEKLFGRGASFWRRAFGLSPQGTYALFMGIFCGYPMGAKVTADLYRGQRITRQEADYLLTFSCHPGPSFLSAYLCVEILGREDVTGWTYLVIYLSSFLCSLMFRPSRRRQSVPETPAVSAPFRENLKKETSASLSLGEALDASILNAFLSITKLGGYMILFSVLQSFLKTWLPAVPCIRYPVLGLMEITTGLSALSQSRLPFSLLYILTVSFTSFGGLCVAAQTKSMLADTDLSLIPYLKGKLCCLTITLALTFFLVEVVKVIV</sequence>
<dbReference type="EMBL" id="JAAITA010000008">
    <property type="protein sequence ID" value="NSJ86104.1"/>
    <property type="molecule type" value="Genomic_DNA"/>
</dbReference>
<dbReference type="Proteomes" id="UP000822142">
    <property type="component" value="Unassembled WGS sequence"/>
</dbReference>
<comment type="caution">
    <text evidence="2">The sequence shown here is derived from an EMBL/GenBank/DDBJ whole genome shotgun (WGS) entry which is preliminary data.</text>
</comment>
<keyword evidence="1" id="KW-1133">Transmembrane helix</keyword>
<keyword evidence="1" id="KW-0812">Transmembrane</keyword>
<dbReference type="RefSeq" id="WP_173749132.1">
    <property type="nucleotide sequence ID" value="NZ_JAAITA010000008.1"/>
</dbReference>
<proteinExistence type="predicted"/>
<accession>A0ABX2I7B2</accession>
<keyword evidence="1" id="KW-0472">Membrane</keyword>
<feature type="transmembrane region" description="Helical" evidence="1">
    <location>
        <begin position="144"/>
        <end position="161"/>
    </location>
</feature>
<keyword evidence="3" id="KW-1185">Reference proteome</keyword>
<organism evidence="2 3">
    <name type="scientific">Blautia hansenii</name>
    <name type="common">Ruminococcus hansenii</name>
    <dbReference type="NCBI Taxonomy" id="1322"/>
    <lineage>
        <taxon>Bacteria</taxon>
        <taxon>Bacillati</taxon>
        <taxon>Bacillota</taxon>
        <taxon>Clostridia</taxon>
        <taxon>Lachnospirales</taxon>
        <taxon>Lachnospiraceae</taxon>
        <taxon>Blautia</taxon>
    </lineage>
</organism>
<feature type="transmembrane region" description="Helical" evidence="1">
    <location>
        <begin position="202"/>
        <end position="222"/>
    </location>
</feature>
<feature type="transmembrane region" description="Helical" evidence="1">
    <location>
        <begin position="34"/>
        <end position="54"/>
    </location>
</feature>
<evidence type="ECO:0000313" key="2">
    <source>
        <dbReference type="EMBL" id="NSJ86104.1"/>
    </source>
</evidence>
<evidence type="ECO:0000256" key="1">
    <source>
        <dbReference type="SAM" id="Phobius"/>
    </source>
</evidence>
<feature type="transmembrane region" description="Helical" evidence="1">
    <location>
        <begin position="260"/>
        <end position="280"/>
    </location>
</feature>
<name>A0ABX2I7B2_BLAHA</name>
<evidence type="ECO:0000313" key="3">
    <source>
        <dbReference type="Proteomes" id="UP000822142"/>
    </source>
</evidence>
<feature type="transmembrane region" description="Helical" evidence="1">
    <location>
        <begin position="301"/>
        <end position="321"/>
    </location>
</feature>
<protein>
    <submittedName>
        <fullName evidence="2">Sporulation protein</fullName>
    </submittedName>
</protein>
<feature type="transmembrane region" description="Helical" evidence="1">
    <location>
        <begin position="74"/>
        <end position="94"/>
    </location>
</feature>